<evidence type="ECO:0000256" key="1">
    <source>
        <dbReference type="SAM" id="MobiDB-lite"/>
    </source>
</evidence>
<proteinExistence type="predicted"/>
<evidence type="ECO:0000313" key="2">
    <source>
        <dbReference type="EMBL" id="KAK9115613.1"/>
    </source>
</evidence>
<name>A0AAP0NQJ6_9MAGN</name>
<reference evidence="2 3" key="1">
    <citation type="submission" date="2024-01" db="EMBL/GenBank/DDBJ databases">
        <title>Genome assemblies of Stephania.</title>
        <authorList>
            <person name="Yang L."/>
        </authorList>
    </citation>
    <scope>NUCLEOTIDE SEQUENCE [LARGE SCALE GENOMIC DNA]</scope>
    <source>
        <strain evidence="2">QJT</strain>
        <tissue evidence="2">Leaf</tissue>
    </source>
</reference>
<dbReference type="AlphaFoldDB" id="A0AAP0NQJ6"/>
<keyword evidence="3" id="KW-1185">Reference proteome</keyword>
<dbReference type="EMBL" id="JBBNAE010000006">
    <property type="protein sequence ID" value="KAK9115613.1"/>
    <property type="molecule type" value="Genomic_DNA"/>
</dbReference>
<feature type="compositionally biased region" description="Acidic residues" evidence="1">
    <location>
        <begin position="1"/>
        <end position="11"/>
    </location>
</feature>
<gene>
    <name evidence="2" type="ORF">Sjap_014560</name>
</gene>
<organism evidence="2 3">
    <name type="scientific">Stephania japonica</name>
    <dbReference type="NCBI Taxonomy" id="461633"/>
    <lineage>
        <taxon>Eukaryota</taxon>
        <taxon>Viridiplantae</taxon>
        <taxon>Streptophyta</taxon>
        <taxon>Embryophyta</taxon>
        <taxon>Tracheophyta</taxon>
        <taxon>Spermatophyta</taxon>
        <taxon>Magnoliopsida</taxon>
        <taxon>Ranunculales</taxon>
        <taxon>Menispermaceae</taxon>
        <taxon>Menispermoideae</taxon>
        <taxon>Cissampelideae</taxon>
        <taxon>Stephania</taxon>
    </lineage>
</organism>
<protein>
    <submittedName>
        <fullName evidence="2">Uncharacterized protein</fullName>
    </submittedName>
</protein>
<evidence type="ECO:0000313" key="3">
    <source>
        <dbReference type="Proteomes" id="UP001417504"/>
    </source>
</evidence>
<comment type="caution">
    <text evidence="2">The sequence shown here is derived from an EMBL/GenBank/DDBJ whole genome shotgun (WGS) entry which is preliminary data.</text>
</comment>
<dbReference type="Proteomes" id="UP001417504">
    <property type="component" value="Unassembled WGS sequence"/>
</dbReference>
<feature type="region of interest" description="Disordered" evidence="1">
    <location>
        <begin position="1"/>
        <end position="24"/>
    </location>
</feature>
<accession>A0AAP0NQJ6</accession>
<sequence>MVDDEENDDEMYLSIHEGGGGGGGTIKARAAASLPPTLHCCGWWGSTREPHPRRKRGVGAPLGGSSFPPHMNHGEEREGRGGSPPFLRLDGGRTEGRWPSGQPPEASRRRRPEGPNRGELKLPSTAQQGEARASSLFGQLLVDRLTGQLD</sequence>
<feature type="region of interest" description="Disordered" evidence="1">
    <location>
        <begin position="44"/>
        <end position="133"/>
    </location>
</feature>